<feature type="compositionally biased region" description="Basic and acidic residues" evidence="3">
    <location>
        <begin position="1"/>
        <end position="92"/>
    </location>
</feature>
<dbReference type="InterPro" id="IPR005225">
    <property type="entry name" value="Small_GTP-bd"/>
</dbReference>
<gene>
    <name evidence="4" type="ORF">PACLA_8A078576</name>
</gene>
<dbReference type="SMART" id="SM00173">
    <property type="entry name" value="RAS"/>
    <property type="match status" value="1"/>
</dbReference>
<feature type="region of interest" description="Disordered" evidence="3">
    <location>
        <begin position="1"/>
        <end position="217"/>
    </location>
</feature>
<evidence type="ECO:0000313" key="5">
    <source>
        <dbReference type="Proteomes" id="UP001152795"/>
    </source>
</evidence>
<evidence type="ECO:0000256" key="1">
    <source>
        <dbReference type="ARBA" id="ARBA00006270"/>
    </source>
</evidence>
<keyword evidence="5" id="KW-1185">Reference proteome</keyword>
<feature type="region of interest" description="Disordered" evidence="3">
    <location>
        <begin position="259"/>
        <end position="321"/>
    </location>
</feature>
<dbReference type="SMART" id="SM00175">
    <property type="entry name" value="RAB"/>
    <property type="match status" value="1"/>
</dbReference>
<dbReference type="Pfam" id="PF00071">
    <property type="entry name" value="Ras"/>
    <property type="match status" value="1"/>
</dbReference>
<dbReference type="PROSITE" id="PS51419">
    <property type="entry name" value="RAB"/>
    <property type="match status" value="1"/>
</dbReference>
<dbReference type="InterPro" id="IPR001806">
    <property type="entry name" value="Small_GTPase"/>
</dbReference>
<dbReference type="PRINTS" id="PR00449">
    <property type="entry name" value="RASTRNSFRMNG"/>
</dbReference>
<reference evidence="4" key="1">
    <citation type="submission" date="2020-04" db="EMBL/GenBank/DDBJ databases">
        <authorList>
            <person name="Alioto T."/>
            <person name="Alioto T."/>
            <person name="Gomez Garrido J."/>
        </authorList>
    </citation>
    <scope>NUCLEOTIDE SEQUENCE</scope>
    <source>
        <strain evidence="4">A484AB</strain>
    </source>
</reference>
<dbReference type="SUPFAM" id="SSF52540">
    <property type="entry name" value="P-loop containing nucleoside triphosphate hydrolases"/>
    <property type="match status" value="1"/>
</dbReference>
<comment type="caution">
    <text evidence="4">The sequence shown here is derived from an EMBL/GenBank/DDBJ whole genome shotgun (WGS) entry which is preliminary data.</text>
</comment>
<dbReference type="InterPro" id="IPR027417">
    <property type="entry name" value="P-loop_NTPase"/>
</dbReference>
<name>A0A6S7GI31_PARCT</name>
<dbReference type="EMBL" id="CACRXK020000792">
    <property type="protein sequence ID" value="CAB3984840.1"/>
    <property type="molecule type" value="Genomic_DNA"/>
</dbReference>
<dbReference type="Gene3D" id="3.40.50.300">
    <property type="entry name" value="P-loop containing nucleotide triphosphate hydrolases"/>
    <property type="match status" value="1"/>
</dbReference>
<evidence type="ECO:0000256" key="2">
    <source>
        <dbReference type="ARBA" id="ARBA00022741"/>
    </source>
</evidence>
<feature type="compositionally biased region" description="Basic and acidic residues" evidence="3">
    <location>
        <begin position="274"/>
        <end position="310"/>
    </location>
</feature>
<dbReference type="NCBIfam" id="TIGR00231">
    <property type="entry name" value="small_GTP"/>
    <property type="match status" value="1"/>
</dbReference>
<dbReference type="GO" id="GO:0003924">
    <property type="term" value="F:GTPase activity"/>
    <property type="evidence" value="ECO:0007669"/>
    <property type="project" value="InterPro"/>
</dbReference>
<feature type="compositionally biased region" description="Basic and acidic residues" evidence="3">
    <location>
        <begin position="108"/>
        <end position="212"/>
    </location>
</feature>
<dbReference type="PROSITE" id="PS51421">
    <property type="entry name" value="RAS"/>
    <property type="match status" value="1"/>
</dbReference>
<accession>A0A6S7GI31</accession>
<dbReference type="SMART" id="SM00174">
    <property type="entry name" value="RHO"/>
    <property type="match status" value="1"/>
</dbReference>
<evidence type="ECO:0000313" key="4">
    <source>
        <dbReference type="EMBL" id="CAB3984840.1"/>
    </source>
</evidence>
<dbReference type="AlphaFoldDB" id="A0A6S7GI31"/>
<dbReference type="Proteomes" id="UP001152795">
    <property type="component" value="Unassembled WGS sequence"/>
</dbReference>
<dbReference type="FunFam" id="3.40.50.300:FF:001508">
    <property type="entry name" value="Small GTP-binding protein Rab28, putative"/>
    <property type="match status" value="1"/>
</dbReference>
<dbReference type="SUPFAM" id="SSF57997">
    <property type="entry name" value="Tropomyosin"/>
    <property type="match status" value="1"/>
</dbReference>
<comment type="similarity">
    <text evidence="1">Belongs to the small GTPase superfamily. Rab family.</text>
</comment>
<dbReference type="OrthoDB" id="6585768at2759"/>
<keyword evidence="2" id="KW-0547">Nucleotide-binding</keyword>
<sequence length="541" mass="57282">MNPQKKVPDAENKVPDAEDKVLAGEDKVPDAENKVPAGEDKVPAGEDKVLAGEDKVPGGEDKVPGSEDKVPACEDKVPTGEDKVPGGEDKVLGGEYKVPGGEDNVPAGEDKVPAGEEKVPAGEDKVPACEDKDKVSTGEDKVSAGEDKVPGGEDKVSTGEDKVPGGEDKVPGGEDKVPGGEDKVPGSEDKVPACEDKVPTHEDKDPGGEDKVPGGGGTRFLAVEDTLAVRTRFLPVRSRFPLVEDKVLAVRDTLAVRDKVPGGEGQGSMVDKVPGGEDKVPGGEDKVPGGEDKVPGGEDKVLGGEDKVPGGEENVGGVGDKDEATTEHQLKFVLVGDGTAGKTSIAVRYTSENFEQTYKQTIGLDFFLKRIVLTGNINVSIQLWDIGGQTIGGKMIETYLSGAQAVLFVYDITNQSTFDNLEDWWETVKSSLKGKDSSSTPCFALVANKGDLEHMRVVKQERHAKFAQDHGMTSHCLSAKSGDQVRLCFQKVAADVLGIRLTKSEMDKTTQVLKAGVVQYANNEIPARPATQQKSSFCTLQ</sequence>
<evidence type="ECO:0000256" key="3">
    <source>
        <dbReference type="SAM" id="MobiDB-lite"/>
    </source>
</evidence>
<proteinExistence type="inferred from homology"/>
<protein>
    <submittedName>
        <fullName evidence="4">Ras-related Rab-28-like</fullName>
    </submittedName>
</protein>
<dbReference type="PANTHER" id="PTHR47978">
    <property type="match status" value="1"/>
</dbReference>
<organism evidence="4 5">
    <name type="scientific">Paramuricea clavata</name>
    <name type="common">Red gorgonian</name>
    <name type="synonym">Violescent sea-whip</name>
    <dbReference type="NCBI Taxonomy" id="317549"/>
    <lineage>
        <taxon>Eukaryota</taxon>
        <taxon>Metazoa</taxon>
        <taxon>Cnidaria</taxon>
        <taxon>Anthozoa</taxon>
        <taxon>Octocorallia</taxon>
        <taxon>Malacalcyonacea</taxon>
        <taxon>Plexauridae</taxon>
        <taxon>Paramuricea</taxon>
    </lineage>
</organism>
<dbReference type="GO" id="GO:0005525">
    <property type="term" value="F:GTP binding"/>
    <property type="evidence" value="ECO:0007669"/>
    <property type="project" value="InterPro"/>
</dbReference>